<gene>
    <name evidence="10 13" type="primary">ispE</name>
    <name evidence="13" type="ORF">ROH8110_01733</name>
</gene>
<evidence type="ECO:0000313" key="13">
    <source>
        <dbReference type="EMBL" id="SLN34659.1"/>
    </source>
</evidence>
<dbReference type="GO" id="GO:0050515">
    <property type="term" value="F:4-(cytidine 5'-diphospho)-2-C-methyl-D-erythritol kinase activity"/>
    <property type="evidence" value="ECO:0007669"/>
    <property type="project" value="UniProtKB-UniRule"/>
</dbReference>
<evidence type="ECO:0000259" key="11">
    <source>
        <dbReference type="Pfam" id="PF00288"/>
    </source>
</evidence>
<dbReference type="PANTHER" id="PTHR43527:SF2">
    <property type="entry name" value="4-DIPHOSPHOCYTIDYL-2-C-METHYL-D-ERYTHRITOL KINASE, CHLOROPLASTIC"/>
    <property type="match status" value="1"/>
</dbReference>
<proteinExistence type="inferred from homology"/>
<evidence type="ECO:0000256" key="1">
    <source>
        <dbReference type="ARBA" id="ARBA00009684"/>
    </source>
</evidence>
<evidence type="ECO:0000256" key="7">
    <source>
        <dbReference type="ARBA" id="ARBA00022840"/>
    </source>
</evidence>
<keyword evidence="4 10" id="KW-0808">Transferase</keyword>
<dbReference type="OrthoDB" id="9809438at2"/>
<evidence type="ECO:0000313" key="14">
    <source>
        <dbReference type="Proteomes" id="UP000193207"/>
    </source>
</evidence>
<dbReference type="NCBIfam" id="NF011202">
    <property type="entry name" value="PRK14608.1"/>
    <property type="match status" value="1"/>
</dbReference>
<comment type="catalytic activity">
    <reaction evidence="10">
        <text>4-CDP-2-C-methyl-D-erythritol + ATP = 4-CDP-2-C-methyl-D-erythritol 2-phosphate + ADP + H(+)</text>
        <dbReference type="Rhea" id="RHEA:18437"/>
        <dbReference type="ChEBI" id="CHEBI:15378"/>
        <dbReference type="ChEBI" id="CHEBI:30616"/>
        <dbReference type="ChEBI" id="CHEBI:57823"/>
        <dbReference type="ChEBI" id="CHEBI:57919"/>
        <dbReference type="ChEBI" id="CHEBI:456216"/>
        <dbReference type="EC" id="2.7.1.148"/>
    </reaction>
</comment>
<feature type="active site" evidence="10">
    <location>
        <position position="9"/>
    </location>
</feature>
<keyword evidence="14" id="KW-1185">Reference proteome</keyword>
<dbReference type="Gene3D" id="3.30.70.890">
    <property type="entry name" value="GHMP kinase, C-terminal domain"/>
    <property type="match status" value="1"/>
</dbReference>
<dbReference type="EMBL" id="FWFU01000002">
    <property type="protein sequence ID" value="SLN34659.1"/>
    <property type="molecule type" value="Genomic_DNA"/>
</dbReference>
<dbReference type="HAMAP" id="MF_00061">
    <property type="entry name" value="IspE"/>
    <property type="match status" value="1"/>
</dbReference>
<dbReference type="SUPFAM" id="SSF54211">
    <property type="entry name" value="Ribosomal protein S5 domain 2-like"/>
    <property type="match status" value="1"/>
</dbReference>
<dbReference type="SUPFAM" id="SSF55060">
    <property type="entry name" value="GHMP Kinase, C-terminal domain"/>
    <property type="match status" value="1"/>
</dbReference>
<evidence type="ECO:0000256" key="9">
    <source>
        <dbReference type="ARBA" id="ARBA00032554"/>
    </source>
</evidence>
<evidence type="ECO:0000256" key="6">
    <source>
        <dbReference type="ARBA" id="ARBA00022777"/>
    </source>
</evidence>
<dbReference type="Proteomes" id="UP000193207">
    <property type="component" value="Unassembled WGS sequence"/>
</dbReference>
<reference evidence="13 14" key="1">
    <citation type="submission" date="2017-03" db="EMBL/GenBank/DDBJ databases">
        <authorList>
            <person name="Afonso C.L."/>
            <person name="Miller P.J."/>
            <person name="Scott M.A."/>
            <person name="Spackman E."/>
            <person name="Goraichik I."/>
            <person name="Dimitrov K.M."/>
            <person name="Suarez D.L."/>
            <person name="Swayne D.E."/>
        </authorList>
    </citation>
    <scope>NUCLEOTIDE SEQUENCE [LARGE SCALE GENOMIC DNA]</scope>
    <source>
        <strain evidence="13 14">CECT 8110</strain>
    </source>
</reference>
<feature type="domain" description="GHMP kinase C-terminal" evidence="12">
    <location>
        <begin position="193"/>
        <end position="263"/>
    </location>
</feature>
<dbReference type="PIRSF" id="PIRSF010376">
    <property type="entry name" value="IspE"/>
    <property type="match status" value="1"/>
</dbReference>
<evidence type="ECO:0000256" key="4">
    <source>
        <dbReference type="ARBA" id="ARBA00022679"/>
    </source>
</evidence>
<keyword evidence="5 10" id="KW-0547">Nucleotide-binding</keyword>
<accession>A0A1X6YY04</accession>
<dbReference type="InterPro" id="IPR006204">
    <property type="entry name" value="GHMP_kinase_N_dom"/>
</dbReference>
<dbReference type="InterPro" id="IPR020568">
    <property type="entry name" value="Ribosomal_Su5_D2-typ_SF"/>
</dbReference>
<dbReference type="GO" id="GO:0019288">
    <property type="term" value="P:isopentenyl diphosphate biosynthetic process, methylerythritol 4-phosphate pathway"/>
    <property type="evidence" value="ECO:0007669"/>
    <property type="project" value="UniProtKB-UniRule"/>
</dbReference>
<dbReference type="RefSeq" id="WP_085817351.1">
    <property type="nucleotide sequence ID" value="NZ_FWFU01000002.1"/>
</dbReference>
<organism evidence="13 14">
    <name type="scientific">Roseovarius halotolerans</name>
    <dbReference type="NCBI Taxonomy" id="505353"/>
    <lineage>
        <taxon>Bacteria</taxon>
        <taxon>Pseudomonadati</taxon>
        <taxon>Pseudomonadota</taxon>
        <taxon>Alphaproteobacteria</taxon>
        <taxon>Rhodobacterales</taxon>
        <taxon>Roseobacteraceae</taxon>
        <taxon>Roseovarius</taxon>
    </lineage>
</organism>
<dbReference type="NCBIfam" id="TIGR00154">
    <property type="entry name" value="ispE"/>
    <property type="match status" value="1"/>
</dbReference>
<protein>
    <recommendedName>
        <fullName evidence="3 10">4-diphosphocytidyl-2-C-methyl-D-erythritol kinase</fullName>
        <shortName evidence="10">CMK</shortName>
        <ecNumber evidence="2 10">2.7.1.148</ecNumber>
    </recommendedName>
    <alternativeName>
        <fullName evidence="9 10">4-(cytidine-5'-diphospho)-2-C-methyl-D-erythritol kinase</fullName>
    </alternativeName>
</protein>
<dbReference type="PANTHER" id="PTHR43527">
    <property type="entry name" value="4-DIPHOSPHOCYTIDYL-2-C-METHYL-D-ERYTHRITOL KINASE, CHLOROPLASTIC"/>
    <property type="match status" value="1"/>
</dbReference>
<evidence type="ECO:0000256" key="8">
    <source>
        <dbReference type="ARBA" id="ARBA00023229"/>
    </source>
</evidence>
<dbReference type="Pfam" id="PF00288">
    <property type="entry name" value="GHMP_kinases_N"/>
    <property type="match status" value="1"/>
</dbReference>
<dbReference type="InterPro" id="IPR013750">
    <property type="entry name" value="GHMP_kinase_C_dom"/>
</dbReference>
<evidence type="ECO:0000259" key="12">
    <source>
        <dbReference type="Pfam" id="PF08544"/>
    </source>
</evidence>
<keyword evidence="6 10" id="KW-0418">Kinase</keyword>
<evidence type="ECO:0000256" key="10">
    <source>
        <dbReference type="HAMAP-Rule" id="MF_00061"/>
    </source>
</evidence>
<dbReference type="Gene3D" id="3.30.230.10">
    <property type="match status" value="1"/>
</dbReference>
<keyword evidence="7 10" id="KW-0067">ATP-binding</keyword>
<dbReference type="EC" id="2.7.1.148" evidence="2 10"/>
<evidence type="ECO:0000256" key="3">
    <source>
        <dbReference type="ARBA" id="ARBA00017473"/>
    </source>
</evidence>
<dbReference type="InterPro" id="IPR004424">
    <property type="entry name" value="IspE"/>
</dbReference>
<dbReference type="InterPro" id="IPR014721">
    <property type="entry name" value="Ribsml_uS5_D2-typ_fold_subgr"/>
</dbReference>
<dbReference type="Pfam" id="PF08544">
    <property type="entry name" value="GHMP_kinases_C"/>
    <property type="match status" value="1"/>
</dbReference>
<evidence type="ECO:0000256" key="2">
    <source>
        <dbReference type="ARBA" id="ARBA00012052"/>
    </source>
</evidence>
<keyword evidence="8 10" id="KW-0414">Isoprene biosynthesis</keyword>
<dbReference type="GO" id="GO:0016114">
    <property type="term" value="P:terpenoid biosynthetic process"/>
    <property type="evidence" value="ECO:0007669"/>
    <property type="project" value="UniProtKB-UniRule"/>
</dbReference>
<dbReference type="UniPathway" id="UPA00056">
    <property type="reaction ID" value="UER00094"/>
</dbReference>
<comment type="similarity">
    <text evidence="1 10">Belongs to the GHMP kinase family. IspE subfamily.</text>
</comment>
<comment type="function">
    <text evidence="10">Catalyzes the phosphorylation of the position 2 hydroxy group of 4-diphosphocytidyl-2C-methyl-D-erythritol.</text>
</comment>
<evidence type="ECO:0000256" key="5">
    <source>
        <dbReference type="ARBA" id="ARBA00022741"/>
    </source>
</evidence>
<feature type="domain" description="GHMP kinase N-terminal" evidence="11">
    <location>
        <begin position="66"/>
        <end position="122"/>
    </location>
</feature>
<dbReference type="InterPro" id="IPR036554">
    <property type="entry name" value="GHMP_kinase_C_sf"/>
</dbReference>
<feature type="binding site" evidence="10">
    <location>
        <begin position="88"/>
        <end position="98"/>
    </location>
    <ligand>
        <name>ATP</name>
        <dbReference type="ChEBI" id="CHEBI:30616"/>
    </ligand>
</feature>
<sequence length="276" mass="28805">MIEAFAPAKINLTLHVTGRRDNGYHELDSLVVFADIGDRIEIDLAETPELTVQGPMAGGVPEGDDNLVMRAARLMGLDARIRLQKFLPNAAGLGGGSSDAAAVLKALSELSGRPLPDDALSLGADVPVCLEARAARMRGIGEQITPVAGLPALHAVLINPAAAVPTKEVFARMETPANPPMPDDLPLLTDPGDAVAWLRTMRNDLEAPAQSLQPLIGQVLETLSATPGCQLARMSGSGATCFGIYFGAETAASAAGRLREGFPGWWVAATRLNAAS</sequence>
<comment type="pathway">
    <text evidence="10">Isoprenoid biosynthesis; isopentenyl diphosphate biosynthesis via DXP pathway; isopentenyl diphosphate from 1-deoxy-D-xylulose 5-phosphate: step 3/6.</text>
</comment>
<dbReference type="AlphaFoldDB" id="A0A1X6YY04"/>
<feature type="active site" evidence="10">
    <location>
        <position position="125"/>
    </location>
</feature>
<dbReference type="GO" id="GO:0005524">
    <property type="term" value="F:ATP binding"/>
    <property type="evidence" value="ECO:0007669"/>
    <property type="project" value="UniProtKB-UniRule"/>
</dbReference>
<name>A0A1X6YY04_9RHOB</name>